<comment type="caution">
    <text evidence="2">The sequence shown here is derived from an EMBL/GenBank/DDBJ whole genome shotgun (WGS) entry which is preliminary data.</text>
</comment>
<sequence>MSETPIFTGQILNPTLNLYARFLFPLVQIQKTYKTLYNFLLKLIWDELIHNRKVKNEFASLVLFVAFWISALLTYRIKIYLPILLSLFFILWFIDYYTARKKYVTGKYYTPVTLLKDDEDKITWSRKASSKKLLKSEFIAGQVAGIAIDREIVYGGAFQEKFGKVWQIELRFWDGSDLIVHEDADARKIFQKARELGDLFAANVFFSSSQGYGKYSEEDLGISAFIDDSSLRSIRKKDKIHLITRWRWKNNRSLFGKILQDSGFFLFAILMTNFMANLGQVLDAIIAANNSRGEETTIYFPDIFKGVLYGHSPLGFATLFLALGWMIYRGWRLSRAKHVTIDKYEVKYAIDNRRIDRLKTGTIEAVLLVQKPELAILIIGRDRTIVLEPFQRLEDCQAFLTALERAIEPFRTPLEPESETP</sequence>
<accession>A0AAW9QSI2</accession>
<evidence type="ECO:0008006" key="4">
    <source>
        <dbReference type="Google" id="ProtNLM"/>
    </source>
</evidence>
<feature type="transmembrane region" description="Helical" evidence="1">
    <location>
        <begin position="58"/>
        <end position="75"/>
    </location>
</feature>
<dbReference type="EMBL" id="JBAFSM010000013">
    <property type="protein sequence ID" value="MEG3437187.1"/>
    <property type="molecule type" value="Genomic_DNA"/>
</dbReference>
<reference evidence="2 3" key="1">
    <citation type="submission" date="2024-01" db="EMBL/GenBank/DDBJ databases">
        <title>Genomic insights into the taxonomy and metabolism of the cyanobacterium Pannus brasiliensis CCIBt3594.</title>
        <authorList>
            <person name="Machado M."/>
            <person name="Botero N.B."/>
            <person name="Andreote A.P.D."/>
            <person name="Feitosa A.M.T."/>
            <person name="Popin R."/>
            <person name="Sivonen K."/>
            <person name="Fiore M.F."/>
        </authorList>
    </citation>
    <scope>NUCLEOTIDE SEQUENCE [LARGE SCALE GENOMIC DNA]</scope>
    <source>
        <strain evidence="2 3">CCIBt3594</strain>
    </source>
</reference>
<feature type="transmembrane region" description="Helical" evidence="1">
    <location>
        <begin position="264"/>
        <end position="288"/>
    </location>
</feature>
<dbReference type="Proteomes" id="UP001328733">
    <property type="component" value="Unassembled WGS sequence"/>
</dbReference>
<name>A0AAW9QSI2_9CHRO</name>
<proteinExistence type="predicted"/>
<dbReference type="AlphaFoldDB" id="A0AAW9QSI2"/>
<evidence type="ECO:0000313" key="2">
    <source>
        <dbReference type="EMBL" id="MEG3437187.1"/>
    </source>
</evidence>
<evidence type="ECO:0000313" key="3">
    <source>
        <dbReference type="Proteomes" id="UP001328733"/>
    </source>
</evidence>
<keyword evidence="1" id="KW-0472">Membrane</keyword>
<keyword evidence="3" id="KW-1185">Reference proteome</keyword>
<keyword evidence="1" id="KW-1133">Transmembrane helix</keyword>
<organism evidence="2 3">
    <name type="scientific">Pannus brasiliensis CCIBt3594</name>
    <dbReference type="NCBI Taxonomy" id="1427578"/>
    <lineage>
        <taxon>Bacteria</taxon>
        <taxon>Bacillati</taxon>
        <taxon>Cyanobacteriota</taxon>
        <taxon>Cyanophyceae</taxon>
        <taxon>Oscillatoriophycideae</taxon>
        <taxon>Chroococcales</taxon>
        <taxon>Microcystaceae</taxon>
        <taxon>Pannus</taxon>
    </lineage>
</organism>
<gene>
    <name evidence="2" type="ORF">V0288_08655</name>
</gene>
<dbReference type="RefSeq" id="WP_332864671.1">
    <property type="nucleotide sequence ID" value="NZ_JBAFSM010000013.1"/>
</dbReference>
<protein>
    <recommendedName>
        <fullName evidence="4">YcxB-like protein domain-containing protein</fullName>
    </recommendedName>
</protein>
<feature type="transmembrane region" description="Helical" evidence="1">
    <location>
        <begin position="81"/>
        <end position="99"/>
    </location>
</feature>
<feature type="transmembrane region" description="Helical" evidence="1">
    <location>
        <begin position="308"/>
        <end position="328"/>
    </location>
</feature>
<keyword evidence="1" id="KW-0812">Transmembrane</keyword>
<evidence type="ECO:0000256" key="1">
    <source>
        <dbReference type="SAM" id="Phobius"/>
    </source>
</evidence>